<feature type="domain" description="Aldehyde dehydrogenase" evidence="4">
    <location>
        <begin position="5"/>
        <end position="454"/>
    </location>
</feature>
<dbReference type="GO" id="GO:0004030">
    <property type="term" value="F:aldehyde dehydrogenase [NAD(P)+] activity"/>
    <property type="evidence" value="ECO:0007669"/>
    <property type="project" value="InterPro"/>
</dbReference>
<evidence type="ECO:0000256" key="1">
    <source>
        <dbReference type="ARBA" id="ARBA00009986"/>
    </source>
</evidence>
<protein>
    <submittedName>
        <fullName evidence="5">Succinate-semialdehyde dehydrogenase</fullName>
    </submittedName>
</protein>
<sequence length="469" mass="49319">MAVHQINSVNPATEEVIAQFTPHSPTAVDAAVERASLAARRWRAIPVPARAEHLKRAAALLRAERDQLAALITEEMGKPIAEAEAEVDKSAWCCEYYATQGPELLMHQPVATGAARSHVAFDPLGLVLAVMPWNYPLWQVFRFAPPALLAGNGIVLKHASNVPRCALAIADIWNRAGCPPGLFTTLLVGPDAVPDLIADPRIHALTLTGSTEVGSAVAAMAAHHLKPQVLELGGSDPFIVLADADVPAAAAAAVSARMHNTGQSCISAKRFIVEETVVEEFTDAFTAGVAALTVGDPFRQDVQIGPLARPTLRSDLLDQVERSTAAGARVVTGGTVPDGPGYFYVPAVLDQVTPTMAVAAEETFGPVAAVVSAKDPAQAIDIANATEFGLGAALWTTDPERADRLIPGIEAGAVFVNGIVASDPRLPFGGIKRSGYGRELGAFGLRQFTNVKSVWIGPAHNAQSHPLSE</sequence>
<proteinExistence type="inferred from homology"/>
<evidence type="ECO:0000256" key="3">
    <source>
        <dbReference type="ARBA" id="ARBA00023002"/>
    </source>
</evidence>
<comment type="similarity">
    <text evidence="1">Belongs to the aldehyde dehydrogenase family.</text>
</comment>
<evidence type="ECO:0000259" key="4">
    <source>
        <dbReference type="Pfam" id="PF00171"/>
    </source>
</evidence>
<dbReference type="Gene3D" id="3.40.605.10">
    <property type="entry name" value="Aldehyde Dehydrogenase, Chain A, domain 1"/>
    <property type="match status" value="1"/>
</dbReference>
<dbReference type="InterPro" id="IPR044148">
    <property type="entry name" value="ALDH_GabD1-like"/>
</dbReference>
<reference evidence="5 6" key="1">
    <citation type="journal article" date="2018" name="J. Biol. Chem.">
        <title>Discovery of the actinoplanic acid pathway in Streptomyces rapamycinicus reveals a genetically conserved synergism with rapamycin.</title>
        <authorList>
            <person name="Mrak P."/>
            <person name="Krastel P."/>
            <person name="Pivk Lukancic P."/>
            <person name="Tao J."/>
            <person name="Pistorius D."/>
            <person name="Moore C.M."/>
        </authorList>
    </citation>
    <scope>NUCLEOTIDE SEQUENCE [LARGE SCALE GENOMIC DNA]</scope>
    <source>
        <strain evidence="5 6">NRRL 5491</strain>
    </source>
</reference>
<dbReference type="CDD" id="cd07100">
    <property type="entry name" value="ALDH_SSADH1_GabD1"/>
    <property type="match status" value="1"/>
</dbReference>
<dbReference type="InterPro" id="IPR047110">
    <property type="entry name" value="GABD/Sad-like"/>
</dbReference>
<accession>A0A0A0NPC6</accession>
<evidence type="ECO:0000313" key="5">
    <source>
        <dbReference type="EMBL" id="RLV77787.1"/>
    </source>
</evidence>
<dbReference type="InterPro" id="IPR016163">
    <property type="entry name" value="Ald_DH_C"/>
</dbReference>
<comment type="caution">
    <text evidence="5">The sequence shown here is derived from an EMBL/GenBank/DDBJ whole genome shotgun (WGS) entry which is preliminary data.</text>
</comment>
<dbReference type="InterPro" id="IPR016162">
    <property type="entry name" value="Ald_DH_N"/>
</dbReference>
<dbReference type="EMBL" id="QYCY01000001">
    <property type="protein sequence ID" value="RLV77787.1"/>
    <property type="molecule type" value="Genomic_DNA"/>
</dbReference>
<dbReference type="GO" id="GO:0004777">
    <property type="term" value="F:succinate-semialdehyde dehydrogenase (NAD+) activity"/>
    <property type="evidence" value="ECO:0007669"/>
    <property type="project" value="TreeGrafter"/>
</dbReference>
<dbReference type="eggNOG" id="COG1012">
    <property type="taxonomic scope" value="Bacteria"/>
</dbReference>
<dbReference type="PANTHER" id="PTHR43217:SF1">
    <property type="entry name" value="SUCCINATE SEMIALDEHYDE DEHYDROGENASE [NAD(P)+] SAD"/>
    <property type="match status" value="1"/>
</dbReference>
<evidence type="ECO:0000256" key="2">
    <source>
        <dbReference type="ARBA" id="ARBA00022857"/>
    </source>
</evidence>
<gene>
    <name evidence="5" type="ORF">D3C57_105420</name>
</gene>
<dbReference type="InterPro" id="IPR015590">
    <property type="entry name" value="Aldehyde_DH_dom"/>
</dbReference>
<dbReference type="STRING" id="1343740.M271_38185"/>
<dbReference type="Gene3D" id="3.40.309.10">
    <property type="entry name" value="Aldehyde Dehydrogenase, Chain A, domain 2"/>
    <property type="match status" value="1"/>
</dbReference>
<dbReference type="Pfam" id="PF00171">
    <property type="entry name" value="Aldedh"/>
    <property type="match status" value="1"/>
</dbReference>
<dbReference type="SUPFAM" id="SSF53720">
    <property type="entry name" value="ALDH-like"/>
    <property type="match status" value="1"/>
</dbReference>
<dbReference type="RefSeq" id="WP_020872517.1">
    <property type="nucleotide sequence ID" value="NC_022785.1"/>
</dbReference>
<dbReference type="AlphaFoldDB" id="A0A0A0NPC6"/>
<organism evidence="5 6">
    <name type="scientific">Streptomyces rapamycinicus (strain ATCC 29253 / DSM 41530 / NRRL 5491 / AYB-994)</name>
    <name type="common">Streptomyces hygroscopicus (strain ATCC 29253)</name>
    <dbReference type="NCBI Taxonomy" id="1343740"/>
    <lineage>
        <taxon>Bacteria</taxon>
        <taxon>Bacillati</taxon>
        <taxon>Actinomycetota</taxon>
        <taxon>Actinomycetes</taxon>
        <taxon>Kitasatosporales</taxon>
        <taxon>Streptomycetaceae</taxon>
        <taxon>Streptomyces</taxon>
        <taxon>Streptomyces violaceusniger group</taxon>
    </lineage>
</organism>
<dbReference type="KEGG" id="src:M271_38185"/>
<name>A0A0A0NPC6_STRRN</name>
<dbReference type="FunFam" id="3.40.309.10:FF:000010">
    <property type="entry name" value="Gamma-aminobutyraldehyde dehydrogenase"/>
    <property type="match status" value="1"/>
</dbReference>
<dbReference type="PANTHER" id="PTHR43217">
    <property type="entry name" value="SUCCINATE SEMIALDEHYDE DEHYDROGENASE [NAD(P)+] SAD"/>
    <property type="match status" value="1"/>
</dbReference>
<dbReference type="Proteomes" id="UP000281594">
    <property type="component" value="Unassembled WGS sequence"/>
</dbReference>
<dbReference type="HOGENOM" id="CLU_005391_5_1_11"/>
<dbReference type="FunFam" id="3.40.605.10:FF:000012">
    <property type="entry name" value="NAD-dependent succinate-semialdehyde dehydrogenase"/>
    <property type="match status" value="1"/>
</dbReference>
<dbReference type="InterPro" id="IPR016161">
    <property type="entry name" value="Ald_DH/histidinol_DH"/>
</dbReference>
<evidence type="ECO:0000313" key="6">
    <source>
        <dbReference type="Proteomes" id="UP000281594"/>
    </source>
</evidence>
<keyword evidence="3" id="KW-0560">Oxidoreductase</keyword>
<keyword evidence="2" id="KW-0521">NADP</keyword>